<feature type="domain" description="O-methyltransferase dimerisation" evidence="6">
    <location>
        <begin position="21"/>
        <end position="94"/>
    </location>
</feature>
<dbReference type="Proteomes" id="UP000321261">
    <property type="component" value="Unassembled WGS sequence"/>
</dbReference>
<evidence type="ECO:0000256" key="4">
    <source>
        <dbReference type="PIRSR" id="PIRSR005739-1"/>
    </source>
</evidence>
<dbReference type="Gene3D" id="3.40.50.150">
    <property type="entry name" value="Vaccinia Virus protein VP39"/>
    <property type="match status" value="1"/>
</dbReference>
<feature type="active site" description="Proton acceptor" evidence="4">
    <location>
        <position position="252"/>
    </location>
</feature>
<dbReference type="InterPro" id="IPR012967">
    <property type="entry name" value="COMT_dimerisation"/>
</dbReference>
<name>A0A561SHH6_9PSEU</name>
<dbReference type="RefSeq" id="WP_147253705.1">
    <property type="nucleotide sequence ID" value="NZ_VIWU01000001.1"/>
</dbReference>
<dbReference type="InterPro" id="IPR001077">
    <property type="entry name" value="COMT_C"/>
</dbReference>
<dbReference type="GO" id="GO:0032259">
    <property type="term" value="P:methylation"/>
    <property type="evidence" value="ECO:0007669"/>
    <property type="project" value="UniProtKB-KW"/>
</dbReference>
<dbReference type="Pfam" id="PF08100">
    <property type="entry name" value="Dimerisation"/>
    <property type="match status" value="1"/>
</dbReference>
<dbReference type="Pfam" id="PF00891">
    <property type="entry name" value="Methyltransf_2"/>
    <property type="match status" value="1"/>
</dbReference>
<dbReference type="PANTHER" id="PTHR43712:SF2">
    <property type="entry name" value="O-METHYLTRANSFERASE CICE"/>
    <property type="match status" value="1"/>
</dbReference>
<evidence type="ECO:0000256" key="3">
    <source>
        <dbReference type="ARBA" id="ARBA00022691"/>
    </source>
</evidence>
<accession>A0A561SHH6</accession>
<keyword evidence="3" id="KW-0949">S-adenosyl-L-methionine</keyword>
<gene>
    <name evidence="7" type="ORF">FHX44_11191</name>
</gene>
<evidence type="ECO:0000313" key="8">
    <source>
        <dbReference type="Proteomes" id="UP000321261"/>
    </source>
</evidence>
<dbReference type="PANTHER" id="PTHR43712">
    <property type="entry name" value="PUTATIVE (AFU_ORTHOLOGUE AFUA_4G14580)-RELATED"/>
    <property type="match status" value="1"/>
</dbReference>
<comment type="caution">
    <text evidence="7">The sequence shown here is derived from an EMBL/GenBank/DDBJ whole genome shotgun (WGS) entry which is preliminary data.</text>
</comment>
<evidence type="ECO:0000256" key="1">
    <source>
        <dbReference type="ARBA" id="ARBA00022603"/>
    </source>
</evidence>
<proteinExistence type="predicted"/>
<evidence type="ECO:0000259" key="6">
    <source>
        <dbReference type="Pfam" id="PF08100"/>
    </source>
</evidence>
<dbReference type="InterPro" id="IPR029063">
    <property type="entry name" value="SAM-dependent_MTases_sf"/>
</dbReference>
<dbReference type="GO" id="GO:0008171">
    <property type="term" value="F:O-methyltransferase activity"/>
    <property type="evidence" value="ECO:0007669"/>
    <property type="project" value="InterPro"/>
</dbReference>
<dbReference type="InterPro" id="IPR036388">
    <property type="entry name" value="WH-like_DNA-bd_sf"/>
</dbReference>
<sequence>MTTPNRTPDQAAPSPSAVMTQMMAGFQVSQALYVIAKLDIATQLDDGPLNIHELAERTGAHQPALRRLIRTLTPLGIFTTSDGKVSTTPLGAVLSRNHPESMHAFIRFWMETHYLPFSTLLHTVRTGEVGTTQYLGKPFFEWIADDPDRAELMSRAMADVTAGLRTGMFDDYELPDGDVVADIGGGDGSILLTLLEHRPERRGIVFDLPAIIPTADASIAREGLADRIETEGGDFLEKVPTADIYLLGFILHDWDDDTCSRILQSIRAAADPGARLLIIEGVVPPGDEPHLIKMIDLTMLGLLPGREREADEYRDLLATNGFTLDRIVGTVSPLSIIEATVNAP</sequence>
<protein>
    <submittedName>
        <fullName evidence="7">Methyltransferase family protein</fullName>
    </submittedName>
</protein>
<dbReference type="InterPro" id="IPR036390">
    <property type="entry name" value="WH_DNA-bd_sf"/>
</dbReference>
<evidence type="ECO:0000259" key="5">
    <source>
        <dbReference type="Pfam" id="PF00891"/>
    </source>
</evidence>
<dbReference type="PROSITE" id="PS51683">
    <property type="entry name" value="SAM_OMT_II"/>
    <property type="match status" value="1"/>
</dbReference>
<keyword evidence="8" id="KW-1185">Reference proteome</keyword>
<evidence type="ECO:0000256" key="2">
    <source>
        <dbReference type="ARBA" id="ARBA00022679"/>
    </source>
</evidence>
<keyword evidence="1 7" id="KW-0489">Methyltransferase</keyword>
<dbReference type="SUPFAM" id="SSF53335">
    <property type="entry name" value="S-adenosyl-L-methionine-dependent methyltransferases"/>
    <property type="match status" value="1"/>
</dbReference>
<dbReference type="AlphaFoldDB" id="A0A561SHH6"/>
<dbReference type="GO" id="GO:0046983">
    <property type="term" value="F:protein dimerization activity"/>
    <property type="evidence" value="ECO:0007669"/>
    <property type="project" value="InterPro"/>
</dbReference>
<organism evidence="7 8">
    <name type="scientific">Pseudonocardia hierapolitana</name>
    <dbReference type="NCBI Taxonomy" id="1128676"/>
    <lineage>
        <taxon>Bacteria</taxon>
        <taxon>Bacillati</taxon>
        <taxon>Actinomycetota</taxon>
        <taxon>Actinomycetes</taxon>
        <taxon>Pseudonocardiales</taxon>
        <taxon>Pseudonocardiaceae</taxon>
        <taxon>Pseudonocardia</taxon>
    </lineage>
</organism>
<dbReference type="PIRSF" id="PIRSF005739">
    <property type="entry name" value="O-mtase"/>
    <property type="match status" value="1"/>
</dbReference>
<dbReference type="CDD" id="cd02440">
    <property type="entry name" value="AdoMet_MTases"/>
    <property type="match status" value="1"/>
</dbReference>
<dbReference type="OrthoDB" id="3804952at2"/>
<dbReference type="InterPro" id="IPR016461">
    <property type="entry name" value="COMT-like"/>
</dbReference>
<dbReference type="EMBL" id="VIWU01000001">
    <property type="protein sequence ID" value="TWF74312.1"/>
    <property type="molecule type" value="Genomic_DNA"/>
</dbReference>
<dbReference type="SUPFAM" id="SSF46785">
    <property type="entry name" value="Winged helix' DNA-binding domain"/>
    <property type="match status" value="1"/>
</dbReference>
<evidence type="ECO:0000313" key="7">
    <source>
        <dbReference type="EMBL" id="TWF74312.1"/>
    </source>
</evidence>
<feature type="domain" description="O-methyltransferase C-terminal" evidence="5">
    <location>
        <begin position="120"/>
        <end position="322"/>
    </location>
</feature>
<dbReference type="Gene3D" id="1.10.10.10">
    <property type="entry name" value="Winged helix-like DNA-binding domain superfamily/Winged helix DNA-binding domain"/>
    <property type="match status" value="1"/>
</dbReference>
<reference evidence="7 8" key="1">
    <citation type="submission" date="2019-06" db="EMBL/GenBank/DDBJ databases">
        <title>Sequencing the genomes of 1000 actinobacteria strains.</title>
        <authorList>
            <person name="Klenk H.-P."/>
        </authorList>
    </citation>
    <scope>NUCLEOTIDE SEQUENCE [LARGE SCALE GENOMIC DNA]</scope>
    <source>
        <strain evidence="7 8">DSM 45671</strain>
    </source>
</reference>
<keyword evidence="2 7" id="KW-0808">Transferase</keyword>